<evidence type="ECO:0000313" key="2">
    <source>
        <dbReference type="Proteomes" id="UP001234202"/>
    </source>
</evidence>
<protein>
    <submittedName>
        <fullName evidence="1">Uncharacterized protein</fullName>
    </submittedName>
</protein>
<evidence type="ECO:0000313" key="1">
    <source>
        <dbReference type="EMBL" id="KAJ9126169.1"/>
    </source>
</evidence>
<organism evidence="1 2">
    <name type="scientific">Naganishia onofrii</name>
    <dbReference type="NCBI Taxonomy" id="1851511"/>
    <lineage>
        <taxon>Eukaryota</taxon>
        <taxon>Fungi</taxon>
        <taxon>Dikarya</taxon>
        <taxon>Basidiomycota</taxon>
        <taxon>Agaricomycotina</taxon>
        <taxon>Tremellomycetes</taxon>
        <taxon>Filobasidiales</taxon>
        <taxon>Filobasidiaceae</taxon>
        <taxon>Naganishia</taxon>
    </lineage>
</organism>
<dbReference type="Proteomes" id="UP001234202">
    <property type="component" value="Unassembled WGS sequence"/>
</dbReference>
<reference evidence="1" key="1">
    <citation type="submission" date="2023-04" db="EMBL/GenBank/DDBJ databases">
        <title>Draft Genome sequencing of Naganishia species isolated from polar environments using Oxford Nanopore Technology.</title>
        <authorList>
            <person name="Leo P."/>
            <person name="Venkateswaran K."/>
        </authorList>
    </citation>
    <scope>NUCLEOTIDE SEQUENCE</scope>
    <source>
        <strain evidence="1">DBVPG 5303</strain>
    </source>
</reference>
<comment type="caution">
    <text evidence="1">The sequence shown here is derived from an EMBL/GenBank/DDBJ whole genome shotgun (WGS) entry which is preliminary data.</text>
</comment>
<gene>
    <name evidence="1" type="ORF">QFC24_002442</name>
</gene>
<accession>A0ACC2XRR6</accession>
<dbReference type="EMBL" id="JASBWV010000006">
    <property type="protein sequence ID" value="KAJ9126169.1"/>
    <property type="molecule type" value="Genomic_DNA"/>
</dbReference>
<sequence length="211" mass="23811">MQNSSGSLIKNRKTYFENFALGLHKYATGSPGTIGSQLYGDVIIAKQVTRETLLRFLELPLMWDKDGSRKSWRFGRVALPILKPDSGCLEIEWDVSPLKQISKITIEAGGEIVNDAFPAHRCCVPLLCNPRGLFARMFTIEFHRGSITDGFEDTIKHIFDMNDSLYDPMQEPETPYVKILILDGIMGLRRFISVVRRPPYVPGKSADFSPV</sequence>
<name>A0ACC2XRR6_9TREE</name>
<keyword evidence="2" id="KW-1185">Reference proteome</keyword>
<proteinExistence type="predicted"/>